<keyword evidence="2" id="KW-0732">Signal</keyword>
<accession>A0A413FLT1</accession>
<dbReference type="Pfam" id="PF16138">
    <property type="entry name" value="DUF4846"/>
    <property type="match status" value="1"/>
</dbReference>
<protein>
    <recommendedName>
        <fullName evidence="5">DUF4846 domain-containing protein</fullName>
    </recommendedName>
</protein>
<evidence type="ECO:0000256" key="1">
    <source>
        <dbReference type="SAM" id="MobiDB-lite"/>
    </source>
</evidence>
<evidence type="ECO:0000256" key="2">
    <source>
        <dbReference type="SAM" id="SignalP"/>
    </source>
</evidence>
<dbReference type="PROSITE" id="PS51257">
    <property type="entry name" value="PROKAR_LIPOPROTEIN"/>
    <property type="match status" value="1"/>
</dbReference>
<comment type="caution">
    <text evidence="3">The sequence shown here is derived from an EMBL/GenBank/DDBJ whole genome shotgun (WGS) entry which is preliminary data.</text>
</comment>
<gene>
    <name evidence="3" type="ORF">DWV29_03425</name>
</gene>
<sequence>MRRSGFLMLVMCTALAAAGCAGGGSAGERTASGNPLEQTVLSTENSREARPLTTETQAEETGGPGHAWAINPDGTTLESRFPAPEGFSRVHQEEGSFGSFVRNFSLLPDGEPVHLYDGRLKGNQEAAAAVFAMPVLESGDVQQCADSVMRMYAEYFWHSGQPEKIGFHFVNGFWFDYPTYRDGGRVKVNGNSVSWSQSASYDDSYEAFERYLFIAFSYSSTLSMWEESRPADIGDVQIGDVFLRGGSPGHVVMVADVCEDGQGRKAFLLAQSYMPAQQFHVLNNPLHQEDPWYYVDEVTYPFATPEYRFDEGSFRRMNYLDGGGTGTR</sequence>
<dbReference type="AlphaFoldDB" id="A0A413FLT1"/>
<feature type="chain" id="PRO_5038925366" description="DUF4846 domain-containing protein" evidence="2">
    <location>
        <begin position="17"/>
        <end position="328"/>
    </location>
</feature>
<evidence type="ECO:0000313" key="3">
    <source>
        <dbReference type="EMBL" id="RGX33262.1"/>
    </source>
</evidence>
<organism evidence="3 4">
    <name type="scientific">Enterocloster asparagiformis</name>
    <dbReference type="NCBI Taxonomy" id="333367"/>
    <lineage>
        <taxon>Bacteria</taxon>
        <taxon>Bacillati</taxon>
        <taxon>Bacillota</taxon>
        <taxon>Clostridia</taxon>
        <taxon>Lachnospirales</taxon>
        <taxon>Lachnospiraceae</taxon>
        <taxon>Enterocloster</taxon>
    </lineage>
</organism>
<evidence type="ECO:0008006" key="5">
    <source>
        <dbReference type="Google" id="ProtNLM"/>
    </source>
</evidence>
<reference evidence="3 4" key="1">
    <citation type="submission" date="2018-08" db="EMBL/GenBank/DDBJ databases">
        <title>A genome reference for cultivated species of the human gut microbiota.</title>
        <authorList>
            <person name="Zou Y."/>
            <person name="Xue W."/>
            <person name="Luo G."/>
        </authorList>
    </citation>
    <scope>NUCLEOTIDE SEQUENCE [LARGE SCALE GENOMIC DNA]</scope>
    <source>
        <strain evidence="3 4">AF04-15</strain>
    </source>
</reference>
<name>A0A413FLT1_9FIRM</name>
<dbReference type="InterPro" id="IPR032315">
    <property type="entry name" value="DUF4846"/>
</dbReference>
<dbReference type="EMBL" id="QSBM01000001">
    <property type="protein sequence ID" value="RGX33262.1"/>
    <property type="molecule type" value="Genomic_DNA"/>
</dbReference>
<evidence type="ECO:0000313" key="4">
    <source>
        <dbReference type="Proteomes" id="UP000283880"/>
    </source>
</evidence>
<feature type="region of interest" description="Disordered" evidence="1">
    <location>
        <begin position="40"/>
        <end position="66"/>
    </location>
</feature>
<dbReference type="OrthoDB" id="5511471at2"/>
<proteinExistence type="predicted"/>
<dbReference type="RefSeq" id="WP_050785504.1">
    <property type="nucleotide sequence ID" value="NZ_JAWRJJ010000447.1"/>
</dbReference>
<dbReference type="Proteomes" id="UP000283880">
    <property type="component" value="Unassembled WGS sequence"/>
</dbReference>
<feature type="signal peptide" evidence="2">
    <location>
        <begin position="1"/>
        <end position="16"/>
    </location>
</feature>